<evidence type="ECO:0000256" key="3">
    <source>
        <dbReference type="ARBA" id="ARBA00022741"/>
    </source>
</evidence>
<accession>A0A8T9C3B4</accession>
<comment type="caution">
    <text evidence="14">The sequence shown here is derived from an EMBL/GenBank/DDBJ whole genome shotgun (WGS) entry which is preliminary data.</text>
</comment>
<dbReference type="SUPFAM" id="SSF52540">
    <property type="entry name" value="P-loop containing nucleoside triphosphate hydrolases"/>
    <property type="match status" value="2"/>
</dbReference>
<dbReference type="OrthoDB" id="448448at2759"/>
<dbReference type="PROSITE" id="PS51194">
    <property type="entry name" value="HELICASE_CTER"/>
    <property type="match status" value="1"/>
</dbReference>
<dbReference type="SUPFAM" id="SSF57850">
    <property type="entry name" value="RING/U-box"/>
    <property type="match status" value="1"/>
</dbReference>
<feature type="region of interest" description="Disordered" evidence="10">
    <location>
        <begin position="32"/>
        <end position="51"/>
    </location>
</feature>
<dbReference type="InterPro" id="IPR013083">
    <property type="entry name" value="Znf_RING/FYVE/PHD"/>
</dbReference>
<feature type="region of interest" description="Disordered" evidence="10">
    <location>
        <begin position="60"/>
        <end position="83"/>
    </location>
</feature>
<dbReference type="SMART" id="SM00487">
    <property type="entry name" value="DEXDc"/>
    <property type="match status" value="1"/>
</dbReference>
<sequence>MEDLSNVTIPALSLPEEELNWFKRGRKSLKTNSVSFPEPIEPQVSFEGPDAPRFNLRRSLSVAGQQSRSPNSQVSSIGSDEDIPEWDEANKLSPLIHDSAYDASSDSLAAARAAAKNNTCFGMVHSTRAKLLDPTITDRETFGDDRLDGRLISLQLNLKDGCAFLGSSTMEKFAVLNEEVAGVLRNISLMSSCRFEPYLEAAEWETVLESLTNPEKNTYFPVDVVLYGPKAARDGVGILLSNARIYLQHPCYEEPDTEYDNPHFLKLSSLTSALEPGDTIVLGSEPVEEITTTSQLRRRMATIYDSLTRSTKLERIEADIRVTTKLLPHQEEALYFMAQREIGPIPKEFCLWQTQIRQNQPFFEHLITGLKTTKCPLENIGGILADDMGLGKTLTVISTIIRTAENAQIFAASTNANEFIPSEKPKVSQHAISRSTLVVVPSPLLIDEWIQEIKTHCDGSLNVTIYHGRGRELDPHILADADIVLTTYHTIAAEVLDTESPLYRVIWFRVVLDEAHMVRNGTTKLFKAVSRLSAKFRWCLTGTPVQNSLEDLASLVAFIRAGPLDNVSEFRKYISSPLVKGADQGLENIRLLLDSICLRRTNKLLHLPEVFDEDRIIEFSALETSLYAATQGEMIKAIKQHDSQARNAKGYFGIFQLQLQLRRLCNHGTFQKSFSRISGDEVAFDPEEAFAHLQKRGDAKCSYCTNVVTGLKDIEEKVGGIFTICGHLLCASCIPRYEAGLKTSDSNFRCPLCLRTITKDFLVKEKGATVENASEPRAKSNYFEESGISSKLSALIGDLKGNATEGKRQALLTFMLWLTKSSIVFSCWTRSLDLVGECLNLENMPYERIDGTYSLSQRHKILERYHVDPRIRILLMTTGTGAVGLNLTIANYVYILEPQWNPMVESQAIARVLRLGQARNVKVVRYIVSDTVEMVRITHSYSAQKQANLRSQGMRSQQARKRDFASLGWKSEL</sequence>
<evidence type="ECO:0000256" key="9">
    <source>
        <dbReference type="PROSITE-ProRule" id="PRU00175"/>
    </source>
</evidence>
<dbReference type="InterPro" id="IPR014001">
    <property type="entry name" value="Helicase_ATP-bd"/>
</dbReference>
<dbReference type="Pfam" id="PF00176">
    <property type="entry name" value="SNF2-rel_dom"/>
    <property type="match status" value="1"/>
</dbReference>
<evidence type="ECO:0000259" key="11">
    <source>
        <dbReference type="PROSITE" id="PS50089"/>
    </source>
</evidence>
<dbReference type="Pfam" id="PF00271">
    <property type="entry name" value="Helicase_C"/>
    <property type="match status" value="1"/>
</dbReference>
<organism evidence="14 15">
    <name type="scientific">Lachnellula suecica</name>
    <dbReference type="NCBI Taxonomy" id="602035"/>
    <lineage>
        <taxon>Eukaryota</taxon>
        <taxon>Fungi</taxon>
        <taxon>Dikarya</taxon>
        <taxon>Ascomycota</taxon>
        <taxon>Pezizomycotina</taxon>
        <taxon>Leotiomycetes</taxon>
        <taxon>Helotiales</taxon>
        <taxon>Lachnaceae</taxon>
        <taxon>Lachnellula</taxon>
    </lineage>
</organism>
<dbReference type="InterPro" id="IPR001841">
    <property type="entry name" value="Znf_RING"/>
</dbReference>
<evidence type="ECO:0000313" key="14">
    <source>
        <dbReference type="EMBL" id="TVY78219.1"/>
    </source>
</evidence>
<evidence type="ECO:0000313" key="15">
    <source>
        <dbReference type="Proteomes" id="UP000469558"/>
    </source>
</evidence>
<keyword evidence="4 9" id="KW-0863">Zinc-finger</keyword>
<evidence type="ECO:0000259" key="12">
    <source>
        <dbReference type="PROSITE" id="PS51192"/>
    </source>
</evidence>
<dbReference type="PROSITE" id="PS50089">
    <property type="entry name" value="ZF_RING_2"/>
    <property type="match status" value="1"/>
</dbReference>
<gene>
    <name evidence="14" type="primary">RAD5A_1</name>
    <name evidence="14" type="ORF">LSUE1_G004170</name>
</gene>
<keyword evidence="15" id="KW-1185">Reference proteome</keyword>
<dbReference type="Gene3D" id="3.40.50.10810">
    <property type="entry name" value="Tandem AAA-ATPase domain"/>
    <property type="match status" value="1"/>
</dbReference>
<dbReference type="SMART" id="SM00490">
    <property type="entry name" value="HELICc"/>
    <property type="match status" value="1"/>
</dbReference>
<dbReference type="GO" id="GO:0008094">
    <property type="term" value="F:ATP-dependent activity, acting on DNA"/>
    <property type="evidence" value="ECO:0007669"/>
    <property type="project" value="TreeGrafter"/>
</dbReference>
<feature type="domain" description="RING-type" evidence="11">
    <location>
        <begin position="701"/>
        <end position="753"/>
    </location>
</feature>
<keyword evidence="3" id="KW-0547">Nucleotide-binding</keyword>
<keyword evidence="2" id="KW-0479">Metal-binding</keyword>
<dbReference type="InterPro" id="IPR049730">
    <property type="entry name" value="SNF2/RAD54-like_C"/>
</dbReference>
<keyword evidence="8" id="KW-0067">ATP-binding</keyword>
<keyword evidence="6" id="KW-0347">Helicase</keyword>
<name>A0A8T9C3B4_9HELO</name>
<dbReference type="EMBL" id="QGMK01000818">
    <property type="protein sequence ID" value="TVY78219.1"/>
    <property type="molecule type" value="Genomic_DNA"/>
</dbReference>
<dbReference type="InterPro" id="IPR038718">
    <property type="entry name" value="SNF2-like_sf"/>
</dbReference>
<dbReference type="GO" id="GO:0004386">
    <property type="term" value="F:helicase activity"/>
    <property type="evidence" value="ECO:0007669"/>
    <property type="project" value="UniProtKB-KW"/>
</dbReference>
<feature type="domain" description="Helicase C-terminal" evidence="13">
    <location>
        <begin position="810"/>
        <end position="962"/>
    </location>
</feature>
<reference evidence="14 15" key="1">
    <citation type="submission" date="2018-05" db="EMBL/GenBank/DDBJ databases">
        <title>Genome sequencing and assembly of the regulated plant pathogen Lachnellula willkommii and related sister species for the development of diagnostic species identification markers.</title>
        <authorList>
            <person name="Giroux E."/>
            <person name="Bilodeau G."/>
        </authorList>
    </citation>
    <scope>NUCLEOTIDE SEQUENCE [LARGE SCALE GENOMIC DNA]</scope>
    <source>
        <strain evidence="14 15">CBS 268.59</strain>
    </source>
</reference>
<feature type="compositionally biased region" description="Polar residues" evidence="10">
    <location>
        <begin position="62"/>
        <end position="78"/>
    </location>
</feature>
<dbReference type="Proteomes" id="UP000469558">
    <property type="component" value="Unassembled WGS sequence"/>
</dbReference>
<dbReference type="InterPro" id="IPR027417">
    <property type="entry name" value="P-loop_NTPase"/>
</dbReference>
<keyword evidence="7" id="KW-0862">Zinc</keyword>
<dbReference type="GO" id="GO:0008270">
    <property type="term" value="F:zinc ion binding"/>
    <property type="evidence" value="ECO:0007669"/>
    <property type="project" value="UniProtKB-KW"/>
</dbReference>
<dbReference type="GO" id="GO:0006281">
    <property type="term" value="P:DNA repair"/>
    <property type="evidence" value="ECO:0007669"/>
    <property type="project" value="TreeGrafter"/>
</dbReference>
<dbReference type="CDD" id="cd18793">
    <property type="entry name" value="SF2_C_SNF"/>
    <property type="match status" value="1"/>
</dbReference>
<keyword evidence="5" id="KW-0378">Hydrolase</keyword>
<evidence type="ECO:0000256" key="5">
    <source>
        <dbReference type="ARBA" id="ARBA00022801"/>
    </source>
</evidence>
<feature type="compositionally biased region" description="Polar residues" evidence="10">
    <location>
        <begin position="948"/>
        <end position="957"/>
    </location>
</feature>
<evidence type="ECO:0000256" key="2">
    <source>
        <dbReference type="ARBA" id="ARBA00022723"/>
    </source>
</evidence>
<dbReference type="GO" id="GO:0016787">
    <property type="term" value="F:hydrolase activity"/>
    <property type="evidence" value="ECO:0007669"/>
    <property type="project" value="UniProtKB-KW"/>
</dbReference>
<evidence type="ECO:0000259" key="13">
    <source>
        <dbReference type="PROSITE" id="PS51194"/>
    </source>
</evidence>
<proteinExistence type="inferred from homology"/>
<dbReference type="PROSITE" id="PS51192">
    <property type="entry name" value="HELICASE_ATP_BIND_1"/>
    <property type="match status" value="1"/>
</dbReference>
<evidence type="ECO:0000256" key="1">
    <source>
        <dbReference type="ARBA" id="ARBA00007025"/>
    </source>
</evidence>
<evidence type="ECO:0000256" key="8">
    <source>
        <dbReference type="ARBA" id="ARBA00022840"/>
    </source>
</evidence>
<dbReference type="PANTHER" id="PTHR45626">
    <property type="entry name" value="TRANSCRIPTION TERMINATION FACTOR 2-RELATED"/>
    <property type="match status" value="1"/>
</dbReference>
<evidence type="ECO:0000256" key="6">
    <source>
        <dbReference type="ARBA" id="ARBA00022806"/>
    </source>
</evidence>
<protein>
    <submittedName>
        <fullName evidence="14">DNA repair protein RAD5A</fullName>
    </submittedName>
</protein>
<dbReference type="InterPro" id="IPR050628">
    <property type="entry name" value="SNF2_RAD54_helicase_TF"/>
</dbReference>
<dbReference type="GO" id="GO:0005634">
    <property type="term" value="C:nucleus"/>
    <property type="evidence" value="ECO:0007669"/>
    <property type="project" value="TreeGrafter"/>
</dbReference>
<evidence type="ECO:0000256" key="4">
    <source>
        <dbReference type="ARBA" id="ARBA00022771"/>
    </source>
</evidence>
<dbReference type="Gene3D" id="3.30.40.10">
    <property type="entry name" value="Zinc/RING finger domain, C3HC4 (zinc finger)"/>
    <property type="match status" value="1"/>
</dbReference>
<dbReference type="GO" id="GO:0005524">
    <property type="term" value="F:ATP binding"/>
    <property type="evidence" value="ECO:0007669"/>
    <property type="project" value="UniProtKB-KW"/>
</dbReference>
<dbReference type="AlphaFoldDB" id="A0A8T9C3B4"/>
<evidence type="ECO:0000256" key="7">
    <source>
        <dbReference type="ARBA" id="ARBA00022833"/>
    </source>
</evidence>
<evidence type="ECO:0000256" key="10">
    <source>
        <dbReference type="SAM" id="MobiDB-lite"/>
    </source>
</evidence>
<feature type="region of interest" description="Disordered" evidence="10">
    <location>
        <begin position="948"/>
        <end position="973"/>
    </location>
</feature>
<dbReference type="PROSITE" id="PS00518">
    <property type="entry name" value="ZF_RING_1"/>
    <property type="match status" value="1"/>
</dbReference>
<dbReference type="PANTHER" id="PTHR45626:SF52">
    <property type="entry name" value="SINGLE-STRANDED DNA-DEPENDENT ATPASE (EUROFUNG)"/>
    <property type="match status" value="1"/>
</dbReference>
<dbReference type="Gene3D" id="3.40.50.300">
    <property type="entry name" value="P-loop containing nucleotide triphosphate hydrolases"/>
    <property type="match status" value="1"/>
</dbReference>
<dbReference type="InterPro" id="IPR017907">
    <property type="entry name" value="Znf_RING_CS"/>
</dbReference>
<dbReference type="InterPro" id="IPR001650">
    <property type="entry name" value="Helicase_C-like"/>
</dbReference>
<comment type="similarity">
    <text evidence="1">Belongs to the SNF2/RAD54 helicase family.</text>
</comment>
<dbReference type="CDD" id="cd18008">
    <property type="entry name" value="DEXDc_SHPRH-like"/>
    <property type="match status" value="1"/>
</dbReference>
<feature type="domain" description="Helicase ATP-binding" evidence="12">
    <location>
        <begin position="373"/>
        <end position="562"/>
    </location>
</feature>
<dbReference type="InterPro" id="IPR000330">
    <property type="entry name" value="SNF2_N"/>
</dbReference>